<evidence type="ECO:0000256" key="1">
    <source>
        <dbReference type="SAM" id="MobiDB-lite"/>
    </source>
</evidence>
<name>A0A8J2W819_9NEOP</name>
<dbReference type="EMBL" id="CAKASE010000075">
    <property type="protein sequence ID" value="CAG9577003.1"/>
    <property type="molecule type" value="Genomic_DNA"/>
</dbReference>
<evidence type="ECO:0000313" key="2">
    <source>
        <dbReference type="EMBL" id="CAG9577003.1"/>
    </source>
</evidence>
<gene>
    <name evidence="2" type="ORF">DCHRY22_LOCUS12168</name>
</gene>
<comment type="caution">
    <text evidence="2">The sequence shown here is derived from an EMBL/GenBank/DDBJ whole genome shotgun (WGS) entry which is preliminary data.</text>
</comment>
<accession>A0A8J2W819</accession>
<sequence>MRRRDSKVDKEKSVAKDKEKPETKKDNEEDCITISDDEEVREPSNFTAAAGMGANELIKILIGLSVVCSVRMKPATSWTPRFKGILEDI</sequence>
<keyword evidence="3" id="KW-1185">Reference proteome</keyword>
<feature type="region of interest" description="Disordered" evidence="1">
    <location>
        <begin position="1"/>
        <end position="32"/>
    </location>
</feature>
<feature type="compositionally biased region" description="Basic and acidic residues" evidence="1">
    <location>
        <begin position="1"/>
        <end position="27"/>
    </location>
</feature>
<dbReference type="AlphaFoldDB" id="A0A8J2W819"/>
<proteinExistence type="predicted"/>
<reference evidence="2" key="1">
    <citation type="submission" date="2021-09" db="EMBL/GenBank/DDBJ databases">
        <authorList>
            <person name="Martin H S."/>
        </authorList>
    </citation>
    <scope>NUCLEOTIDE SEQUENCE</scope>
</reference>
<evidence type="ECO:0000313" key="3">
    <source>
        <dbReference type="Proteomes" id="UP000789524"/>
    </source>
</evidence>
<organism evidence="2 3">
    <name type="scientific">Danaus chrysippus</name>
    <name type="common">African queen</name>
    <dbReference type="NCBI Taxonomy" id="151541"/>
    <lineage>
        <taxon>Eukaryota</taxon>
        <taxon>Metazoa</taxon>
        <taxon>Ecdysozoa</taxon>
        <taxon>Arthropoda</taxon>
        <taxon>Hexapoda</taxon>
        <taxon>Insecta</taxon>
        <taxon>Pterygota</taxon>
        <taxon>Neoptera</taxon>
        <taxon>Endopterygota</taxon>
        <taxon>Lepidoptera</taxon>
        <taxon>Glossata</taxon>
        <taxon>Ditrysia</taxon>
        <taxon>Papilionoidea</taxon>
        <taxon>Nymphalidae</taxon>
        <taxon>Danainae</taxon>
        <taxon>Danaini</taxon>
        <taxon>Danaina</taxon>
        <taxon>Danaus</taxon>
        <taxon>Anosia</taxon>
    </lineage>
</organism>
<protein>
    <submittedName>
        <fullName evidence="2">(African queen) hypothetical protein</fullName>
    </submittedName>
</protein>
<dbReference type="Proteomes" id="UP000789524">
    <property type="component" value="Unassembled WGS sequence"/>
</dbReference>